<organism evidence="1 2">
    <name type="scientific">Sulfurospirillum tamanense</name>
    <dbReference type="NCBI Taxonomy" id="2813362"/>
    <lineage>
        <taxon>Bacteria</taxon>
        <taxon>Pseudomonadati</taxon>
        <taxon>Campylobacterota</taxon>
        <taxon>Epsilonproteobacteria</taxon>
        <taxon>Campylobacterales</taxon>
        <taxon>Sulfurospirillaceae</taxon>
        <taxon>Sulfurospirillum</taxon>
    </lineage>
</organism>
<dbReference type="EMBL" id="JAFHKK010000015">
    <property type="protein sequence ID" value="MBN2964682.1"/>
    <property type="molecule type" value="Genomic_DNA"/>
</dbReference>
<evidence type="ECO:0000313" key="1">
    <source>
        <dbReference type="EMBL" id="MBN2964682.1"/>
    </source>
</evidence>
<protein>
    <recommendedName>
        <fullName evidence="3">Clan AA aspartic protease</fullName>
    </recommendedName>
</protein>
<reference evidence="1" key="2">
    <citation type="submission" date="2021-02" db="EMBL/GenBank/DDBJ databases">
        <authorList>
            <person name="Merkel A.Y."/>
        </authorList>
    </citation>
    <scope>NUCLEOTIDE SEQUENCE</scope>
    <source>
        <strain evidence="1">T05b</strain>
    </source>
</reference>
<evidence type="ECO:0000313" key="2">
    <source>
        <dbReference type="Proteomes" id="UP000703590"/>
    </source>
</evidence>
<gene>
    <name evidence="1" type="ORF">JWV37_07810</name>
</gene>
<accession>A0ABS2WSQ0</accession>
<dbReference type="RefSeq" id="WP_205459231.1">
    <property type="nucleotide sequence ID" value="NZ_JAFHKK010000015.1"/>
</dbReference>
<sequence>MPFVPQRYFSNLFVAVVIENSQCHLLAKVIKNGKTKRTYEAAFDNPDPDRLDYKIIEYIKHKEADCLDMYVAYFLDAMGQGVVPTAHVAEFGRYSVDAKHVRQIKMDDDWSVYASYIEVNWAQGLFDNLGLDLLYSPFVLLHKCVKKEGFPARPTLYMYNHQDSFAIAIYKGTKVLFGAFFRTTGDEEQKLDDGLEPNEWEEAEEEKGVENLVQLDEIDDTEDYQSLDDLDDLDSVEAMVRDEEDGEQSFDEGSLQDIDVEKSAKDSEHSMALFGRSMLMYKYIKSSIEEFYQNPNYESDFIEDIVIFDNYETSQTVFDMLENELLVRIELQKIKTLELMLEMAQKDVRL</sequence>
<keyword evidence="2" id="KW-1185">Reference proteome</keyword>
<evidence type="ECO:0008006" key="3">
    <source>
        <dbReference type="Google" id="ProtNLM"/>
    </source>
</evidence>
<name>A0ABS2WSQ0_9BACT</name>
<proteinExistence type="predicted"/>
<dbReference type="Proteomes" id="UP000703590">
    <property type="component" value="Unassembled WGS sequence"/>
</dbReference>
<reference evidence="1" key="1">
    <citation type="submission" date="2021-02" db="EMBL/GenBank/DDBJ databases">
        <title>Sulfurospirillum tamanensis sp. nov.</title>
        <authorList>
            <person name="Frolova A."/>
            <person name="Merkel A."/>
            <person name="Slobodkin A."/>
        </authorList>
    </citation>
    <scope>NUCLEOTIDE SEQUENCE</scope>
    <source>
        <strain evidence="1">T05b</strain>
    </source>
</reference>
<comment type="caution">
    <text evidence="1">The sequence shown here is derived from an EMBL/GenBank/DDBJ whole genome shotgun (WGS) entry which is preliminary data.</text>
</comment>